<accession>A0A926DRG4</accession>
<organism evidence="2 3">
    <name type="scientific">Bianquea renquensis</name>
    <dbReference type="NCBI Taxonomy" id="2763661"/>
    <lineage>
        <taxon>Bacteria</taxon>
        <taxon>Bacillati</taxon>
        <taxon>Bacillota</taxon>
        <taxon>Clostridia</taxon>
        <taxon>Eubacteriales</taxon>
        <taxon>Bianqueaceae</taxon>
        <taxon>Bianquea</taxon>
    </lineage>
</organism>
<dbReference type="InterPro" id="IPR028979">
    <property type="entry name" value="Ser_kin/Pase_Hpr-like_N_sf"/>
</dbReference>
<dbReference type="RefSeq" id="WP_177716663.1">
    <property type="nucleotide sequence ID" value="NZ_JACRSQ010000002.1"/>
</dbReference>
<evidence type="ECO:0000259" key="1">
    <source>
        <dbReference type="Pfam" id="PF07085"/>
    </source>
</evidence>
<proteinExistence type="predicted"/>
<reference evidence="2" key="1">
    <citation type="submission" date="2020-08" db="EMBL/GenBank/DDBJ databases">
        <title>Genome public.</title>
        <authorList>
            <person name="Liu C."/>
            <person name="Sun Q."/>
        </authorList>
    </citation>
    <scope>NUCLEOTIDE SEQUENCE</scope>
    <source>
        <strain evidence="2">NSJ-32</strain>
    </source>
</reference>
<dbReference type="SUPFAM" id="SSF75138">
    <property type="entry name" value="HprK N-terminal domain-like"/>
    <property type="match status" value="1"/>
</dbReference>
<dbReference type="Pfam" id="PF07085">
    <property type="entry name" value="DRTGG"/>
    <property type="match status" value="1"/>
</dbReference>
<gene>
    <name evidence="2" type="ORF">H8730_02675</name>
</gene>
<dbReference type="AlphaFoldDB" id="A0A926DRG4"/>
<dbReference type="Gene3D" id="3.40.1390.20">
    <property type="entry name" value="HprK N-terminal domain-like"/>
    <property type="match status" value="1"/>
</dbReference>
<name>A0A926DRG4_9FIRM</name>
<keyword evidence="3" id="KW-1185">Reference proteome</keyword>
<evidence type="ECO:0000313" key="2">
    <source>
        <dbReference type="EMBL" id="MBC8542452.1"/>
    </source>
</evidence>
<sequence length="111" mass="11749">MTVGDLAELSCLQLATEGTGLDAPVDGGYVGDLLSVVMGNAQANQVWVTIQSHVNIIAVAALAGIPAIIIAHGYEPERETLEKAKEEGIEIFTTKLDSFSIIRTLILEKGL</sequence>
<evidence type="ECO:0000313" key="3">
    <source>
        <dbReference type="Proteomes" id="UP000657006"/>
    </source>
</evidence>
<dbReference type="InterPro" id="IPR010766">
    <property type="entry name" value="DRTGG"/>
</dbReference>
<feature type="domain" description="DRTGG" evidence="1">
    <location>
        <begin position="55"/>
        <end position="104"/>
    </location>
</feature>
<protein>
    <recommendedName>
        <fullName evidence="1">DRTGG domain-containing protein</fullName>
    </recommendedName>
</protein>
<dbReference type="EMBL" id="JACRSQ010000002">
    <property type="protein sequence ID" value="MBC8542452.1"/>
    <property type="molecule type" value="Genomic_DNA"/>
</dbReference>
<dbReference type="Proteomes" id="UP000657006">
    <property type="component" value="Unassembled WGS sequence"/>
</dbReference>
<comment type="caution">
    <text evidence="2">The sequence shown here is derived from an EMBL/GenBank/DDBJ whole genome shotgun (WGS) entry which is preliminary data.</text>
</comment>